<dbReference type="PANTHER" id="PTHR43665">
    <property type="entry name" value="ISOPENTENYL-DIPHOSPHATE DELTA-ISOMERASE"/>
    <property type="match status" value="1"/>
</dbReference>
<comment type="caution">
    <text evidence="2">The sequence shown here is derived from an EMBL/GenBank/DDBJ whole genome shotgun (WGS) entry which is preliminary data.</text>
</comment>
<dbReference type="PANTHER" id="PTHR43665:SF1">
    <property type="entry name" value="ISOPENTENYL-DIPHOSPHATE DELTA-ISOMERASE"/>
    <property type="match status" value="1"/>
</dbReference>
<dbReference type="Proteomes" id="UP000396862">
    <property type="component" value="Unassembled WGS sequence"/>
</dbReference>
<dbReference type="InterPro" id="IPR013785">
    <property type="entry name" value="Aldolase_TIM"/>
</dbReference>
<organism evidence="2 3">
    <name type="scientific">Prolixibacter denitrificans</name>
    <dbReference type="NCBI Taxonomy" id="1541063"/>
    <lineage>
        <taxon>Bacteria</taxon>
        <taxon>Pseudomonadati</taxon>
        <taxon>Bacteroidota</taxon>
        <taxon>Bacteroidia</taxon>
        <taxon>Marinilabiliales</taxon>
        <taxon>Prolixibacteraceae</taxon>
        <taxon>Prolixibacter</taxon>
    </lineage>
</organism>
<dbReference type="GO" id="GO:0004452">
    <property type="term" value="F:isopentenyl-diphosphate delta-isomerase activity"/>
    <property type="evidence" value="ECO:0007669"/>
    <property type="project" value="InterPro"/>
</dbReference>
<dbReference type="EMBL" id="PYGC01000004">
    <property type="protein sequence ID" value="PSK83078.1"/>
    <property type="molecule type" value="Genomic_DNA"/>
</dbReference>
<evidence type="ECO:0000313" key="3">
    <source>
        <dbReference type="Proteomes" id="UP000240621"/>
    </source>
</evidence>
<dbReference type="GO" id="GO:0010181">
    <property type="term" value="F:FMN binding"/>
    <property type="evidence" value="ECO:0007669"/>
    <property type="project" value="InterPro"/>
</dbReference>
<gene>
    <name evidence="1" type="primary">fni</name>
    <name evidence="2" type="ORF">CLV93_1048</name>
    <name evidence="1" type="ORF">JCM18694_22830</name>
</gene>
<evidence type="ECO:0000313" key="4">
    <source>
        <dbReference type="Proteomes" id="UP000396862"/>
    </source>
</evidence>
<dbReference type="GO" id="GO:0008299">
    <property type="term" value="P:isoprenoid biosynthetic process"/>
    <property type="evidence" value="ECO:0007669"/>
    <property type="project" value="InterPro"/>
</dbReference>
<evidence type="ECO:0000313" key="2">
    <source>
        <dbReference type="EMBL" id="PSK83078.1"/>
    </source>
</evidence>
<proteinExistence type="predicted"/>
<name>A0A2P8CDK9_9BACT</name>
<dbReference type="Gene3D" id="3.20.20.70">
    <property type="entry name" value="Aldolase class I"/>
    <property type="match status" value="1"/>
</dbReference>
<keyword evidence="2" id="KW-0413">Isomerase</keyword>
<sequence>MGADRKLDHIKLAFQSQMNGIAADERFFYEPMLSGHPADEPDEIPFVGKKLKAPVWVSSMTGGTKLANTINHNLARACGEFGLGMGLGSCRKLLDDDTYFSDFDVRADIGDEQPLYTNLGIAQVEELLDKRQTDKIERLIDRLRADGLIVHINPMQEWLQPEGNLIQHPPIETVERLLEQVQFPVIVKEVGQGFGPESLLRLLKLPLAAVDFGAFGGTNFARIELERNSDLNKELYEPFVRVGMSAEQMLDAVNQMVDGGEEIKCRQLIISGGIQNFLDGYYLTEKSKLPALYAQASAFLKYSQGEYEVLRNYVEAQLKGLRIAKAFLRINENHSE</sequence>
<dbReference type="AlphaFoldDB" id="A0A2P8CDK9"/>
<accession>A0A2P8CDK9</accession>
<protein>
    <submittedName>
        <fullName evidence="2">Isopentenyl-diphosphate delta-isomerase</fullName>
    </submittedName>
</protein>
<keyword evidence="4" id="KW-1185">Reference proteome</keyword>
<evidence type="ECO:0000313" key="1">
    <source>
        <dbReference type="EMBL" id="GET22037.1"/>
    </source>
</evidence>
<dbReference type="Proteomes" id="UP000240621">
    <property type="component" value="Unassembled WGS sequence"/>
</dbReference>
<dbReference type="RefSeq" id="WP_106541884.1">
    <property type="nucleotide sequence ID" value="NZ_BLAU01000001.1"/>
</dbReference>
<dbReference type="InterPro" id="IPR011179">
    <property type="entry name" value="IPdP_isomerase"/>
</dbReference>
<reference evidence="2 3" key="1">
    <citation type="submission" date="2018-03" db="EMBL/GenBank/DDBJ databases">
        <title>Genomic Encyclopedia of Archaeal and Bacterial Type Strains, Phase II (KMG-II): from individual species to whole genera.</title>
        <authorList>
            <person name="Goeker M."/>
        </authorList>
    </citation>
    <scope>NUCLEOTIDE SEQUENCE [LARGE SCALE GENOMIC DNA]</scope>
    <source>
        <strain evidence="2 3">DSM 27267</strain>
    </source>
</reference>
<dbReference type="OrthoDB" id="9795032at2"/>
<dbReference type="SUPFAM" id="SSF51395">
    <property type="entry name" value="FMN-linked oxidoreductases"/>
    <property type="match status" value="1"/>
</dbReference>
<reference evidence="1 4" key="2">
    <citation type="submission" date="2019-10" db="EMBL/GenBank/DDBJ databases">
        <title>Prolixibacter strains distinguished by the presence of nitrate reductase genes were adept at nitrate-dependent anaerobic corrosion of metallic iron and carbon steel.</title>
        <authorList>
            <person name="Iino T."/>
            <person name="Shono N."/>
            <person name="Ito K."/>
            <person name="Nakamura R."/>
            <person name="Sueoka K."/>
            <person name="Harayama S."/>
            <person name="Ohkuma M."/>
        </authorList>
    </citation>
    <scope>NUCLEOTIDE SEQUENCE [LARGE SCALE GENOMIC DNA]</scope>
    <source>
        <strain evidence="1 4">MIC1-1</strain>
    </source>
</reference>
<dbReference type="EMBL" id="BLAU01000001">
    <property type="protein sequence ID" value="GET22037.1"/>
    <property type="molecule type" value="Genomic_DNA"/>
</dbReference>